<dbReference type="WBParaSite" id="nRc.2.0.1.t40435-RA">
    <property type="protein sequence ID" value="nRc.2.0.1.t40435-RA"/>
    <property type="gene ID" value="nRc.2.0.1.g40435"/>
</dbReference>
<reference evidence="2" key="1">
    <citation type="submission" date="2022-11" db="UniProtKB">
        <authorList>
            <consortium name="WormBaseParasite"/>
        </authorList>
    </citation>
    <scope>IDENTIFICATION</scope>
</reference>
<proteinExistence type="predicted"/>
<evidence type="ECO:0000313" key="1">
    <source>
        <dbReference type="Proteomes" id="UP000887565"/>
    </source>
</evidence>
<keyword evidence="1" id="KW-1185">Reference proteome</keyword>
<sequence>MKGFKPRRSSIADVSQKKDCSRDSSLSFLPVDIHFPLGVYDEPLWGKILPKSRAFVLESGKKQNQNKMNSVIGQIEKRLKLLIKRKLGHVKTALF</sequence>
<dbReference type="AlphaFoldDB" id="A0A915KQT1"/>
<organism evidence="1 2">
    <name type="scientific">Romanomermis culicivorax</name>
    <name type="common">Nematode worm</name>
    <dbReference type="NCBI Taxonomy" id="13658"/>
    <lineage>
        <taxon>Eukaryota</taxon>
        <taxon>Metazoa</taxon>
        <taxon>Ecdysozoa</taxon>
        <taxon>Nematoda</taxon>
        <taxon>Enoplea</taxon>
        <taxon>Dorylaimia</taxon>
        <taxon>Mermithida</taxon>
        <taxon>Mermithoidea</taxon>
        <taxon>Mermithidae</taxon>
        <taxon>Romanomermis</taxon>
    </lineage>
</organism>
<accession>A0A915KQT1</accession>
<evidence type="ECO:0000313" key="2">
    <source>
        <dbReference type="WBParaSite" id="nRc.2.0.1.t40435-RA"/>
    </source>
</evidence>
<protein>
    <submittedName>
        <fullName evidence="2">Uncharacterized protein</fullName>
    </submittedName>
</protein>
<dbReference type="Proteomes" id="UP000887565">
    <property type="component" value="Unplaced"/>
</dbReference>
<name>A0A915KQT1_ROMCU</name>